<dbReference type="SUPFAM" id="SSF54427">
    <property type="entry name" value="NTF2-like"/>
    <property type="match status" value="1"/>
</dbReference>
<accession>A0A140E9K3</accession>
<proteinExistence type="predicted"/>
<dbReference type="EMBL" id="KT762610">
    <property type="protein sequence ID" value="AMK92572.1"/>
    <property type="molecule type" value="Genomic_DNA"/>
</dbReference>
<dbReference type="AlphaFoldDB" id="A0A140E9K3"/>
<reference evidence="1" key="1">
    <citation type="journal article" date="2016" name="MBio">
        <title>Strain Prioritization and Genome Mining for Enediyne Natural Products.</title>
        <authorList>
            <person name="Yan X."/>
            <person name="Ge H."/>
            <person name="Huang T."/>
            <person name="Hindra"/>
            <person name="Yang D."/>
            <person name="Teng Q."/>
            <person name="Crnovcic I."/>
            <person name="Li X."/>
            <person name="Rudolf J.D."/>
            <person name="Lohman J.R."/>
            <person name="Gansemans Y."/>
            <person name="Zhu X."/>
            <person name="Huang Y."/>
            <person name="Zhao L.X."/>
            <person name="Jiang Y."/>
            <person name="Van Nieuwerburgh F."/>
            <person name="Rader C."/>
            <person name="Duan Y."/>
            <person name="Shen B."/>
        </authorList>
    </citation>
    <scope>NUCLEOTIDE SEQUENCE</scope>
    <source>
        <strain evidence="1">DCA2648</strain>
    </source>
</reference>
<dbReference type="GO" id="GO:0030638">
    <property type="term" value="P:polyketide metabolic process"/>
    <property type="evidence" value="ECO:0007669"/>
    <property type="project" value="InterPro"/>
</dbReference>
<dbReference type="InterPro" id="IPR009959">
    <property type="entry name" value="Cyclase_SnoaL-like"/>
</dbReference>
<organism evidence="1">
    <name type="scientific">Streptomyces uncialis</name>
    <dbReference type="NCBI Taxonomy" id="1048205"/>
    <lineage>
        <taxon>Bacteria</taxon>
        <taxon>Bacillati</taxon>
        <taxon>Actinomycetota</taxon>
        <taxon>Actinomycetes</taxon>
        <taxon>Kitasatosporales</taxon>
        <taxon>Streptomycetaceae</taxon>
        <taxon>Streptomyces</taxon>
    </lineage>
</organism>
<sequence length="158" mass="16987">MPAQRENPPGNDSPGASTAANKAVVRQMIDTWNNGDLAGMMRFWSPDMVHHGRDGSPMPGADVAAEMARFMRAFPDLRLTVHSLVAEDDLVSTRLTVEGTHQGEYLGLPPTGRKVSCALLGQLRIDSGTVVEHWGVADGLYLLEQLGLLPADLLQATA</sequence>
<dbReference type="PANTHER" id="PTHR38436">
    <property type="entry name" value="POLYKETIDE CYCLASE SNOAL-LIKE DOMAIN"/>
    <property type="match status" value="1"/>
</dbReference>
<dbReference type="InterPro" id="IPR032710">
    <property type="entry name" value="NTF2-like_dom_sf"/>
</dbReference>
<name>A0A140E9K3_9ACTN</name>
<dbReference type="RefSeq" id="WP_079184733.1">
    <property type="nucleotide sequence ID" value="NZ_CP109583.1"/>
</dbReference>
<dbReference type="PANTHER" id="PTHR38436:SF1">
    <property type="entry name" value="ESTER CYCLASE"/>
    <property type="match status" value="1"/>
</dbReference>
<gene>
    <name evidence="1" type="primary">ucmN</name>
</gene>
<protein>
    <submittedName>
        <fullName evidence="1">Putative hydroxylase</fullName>
    </submittedName>
</protein>
<evidence type="ECO:0000313" key="1">
    <source>
        <dbReference type="EMBL" id="AMK92572.1"/>
    </source>
</evidence>
<dbReference type="Pfam" id="PF07366">
    <property type="entry name" value="SnoaL"/>
    <property type="match status" value="1"/>
</dbReference>
<dbReference type="GeneID" id="96791697"/>
<dbReference type="Gene3D" id="3.10.450.50">
    <property type="match status" value="1"/>
</dbReference>